<gene>
    <name evidence="1" type="ORF">METZ01_LOCUS225464</name>
</gene>
<feature type="non-terminal residue" evidence="1">
    <location>
        <position position="45"/>
    </location>
</feature>
<dbReference type="AlphaFoldDB" id="A0A382GBL9"/>
<proteinExistence type="predicted"/>
<accession>A0A382GBL9</accession>
<protein>
    <submittedName>
        <fullName evidence="1">Uncharacterized protein</fullName>
    </submittedName>
</protein>
<name>A0A382GBL9_9ZZZZ</name>
<organism evidence="1">
    <name type="scientific">marine metagenome</name>
    <dbReference type="NCBI Taxonomy" id="408172"/>
    <lineage>
        <taxon>unclassified sequences</taxon>
        <taxon>metagenomes</taxon>
        <taxon>ecological metagenomes</taxon>
    </lineage>
</organism>
<evidence type="ECO:0000313" key="1">
    <source>
        <dbReference type="EMBL" id="SVB72610.1"/>
    </source>
</evidence>
<dbReference type="EMBL" id="UINC01054649">
    <property type="protein sequence ID" value="SVB72610.1"/>
    <property type="molecule type" value="Genomic_DNA"/>
</dbReference>
<reference evidence="1" key="1">
    <citation type="submission" date="2018-05" db="EMBL/GenBank/DDBJ databases">
        <authorList>
            <person name="Lanie J.A."/>
            <person name="Ng W.-L."/>
            <person name="Kazmierczak K.M."/>
            <person name="Andrzejewski T.M."/>
            <person name="Davidsen T.M."/>
            <person name="Wayne K.J."/>
            <person name="Tettelin H."/>
            <person name="Glass J.I."/>
            <person name="Rusch D."/>
            <person name="Podicherti R."/>
            <person name="Tsui H.-C.T."/>
            <person name="Winkler M.E."/>
        </authorList>
    </citation>
    <scope>NUCLEOTIDE SEQUENCE</scope>
</reference>
<sequence>MTLSFQSDIDVLRKVVMKHPEDAFQSEALIDLEWKRLNYLDRPDK</sequence>